<keyword evidence="3" id="KW-1185">Reference proteome</keyword>
<accession>A0ABS8WKJ2</accession>
<evidence type="ECO:0000256" key="1">
    <source>
        <dbReference type="SAM" id="MobiDB-lite"/>
    </source>
</evidence>
<comment type="caution">
    <text evidence="2">The sequence shown here is derived from an EMBL/GenBank/DDBJ whole genome shotgun (WGS) entry which is preliminary data.</text>
</comment>
<proteinExistence type="predicted"/>
<dbReference type="Proteomes" id="UP000823775">
    <property type="component" value="Unassembled WGS sequence"/>
</dbReference>
<protein>
    <submittedName>
        <fullName evidence="2">Uncharacterized protein</fullName>
    </submittedName>
</protein>
<evidence type="ECO:0000313" key="2">
    <source>
        <dbReference type="EMBL" id="MCE3050519.1"/>
    </source>
</evidence>
<dbReference type="EMBL" id="JACEIK010007655">
    <property type="protein sequence ID" value="MCE3050519.1"/>
    <property type="molecule type" value="Genomic_DNA"/>
</dbReference>
<evidence type="ECO:0000313" key="3">
    <source>
        <dbReference type="Proteomes" id="UP000823775"/>
    </source>
</evidence>
<feature type="region of interest" description="Disordered" evidence="1">
    <location>
        <begin position="1"/>
        <end position="38"/>
    </location>
</feature>
<sequence length="170" mass="19472">MAPKANKGKGVASSSHGNKRSRMGQGLPNENTSMPPQPPRNYRVFWITKEEGECNSNIVRDFLENWDLKDREATISLKNICAYLVLGKHVTHVMKDRIFLVYALMTGRPIIVGVIIKDVLTRERVKKGQWFSFGGLLTGFLREQQIDEEVVDYIPRYDSKCLDVMKIKEN</sequence>
<reference evidence="2 3" key="1">
    <citation type="journal article" date="2021" name="BMC Genomics">
        <title>Datura genome reveals duplications of psychoactive alkaloid biosynthetic genes and high mutation rate following tissue culture.</title>
        <authorList>
            <person name="Rajewski A."/>
            <person name="Carter-House D."/>
            <person name="Stajich J."/>
            <person name="Litt A."/>
        </authorList>
    </citation>
    <scope>NUCLEOTIDE SEQUENCE [LARGE SCALE GENOMIC DNA]</scope>
    <source>
        <strain evidence="2">AR-01</strain>
    </source>
</reference>
<organism evidence="2 3">
    <name type="scientific">Datura stramonium</name>
    <name type="common">Jimsonweed</name>
    <name type="synonym">Common thornapple</name>
    <dbReference type="NCBI Taxonomy" id="4076"/>
    <lineage>
        <taxon>Eukaryota</taxon>
        <taxon>Viridiplantae</taxon>
        <taxon>Streptophyta</taxon>
        <taxon>Embryophyta</taxon>
        <taxon>Tracheophyta</taxon>
        <taxon>Spermatophyta</taxon>
        <taxon>Magnoliopsida</taxon>
        <taxon>eudicotyledons</taxon>
        <taxon>Gunneridae</taxon>
        <taxon>Pentapetalae</taxon>
        <taxon>asterids</taxon>
        <taxon>lamiids</taxon>
        <taxon>Solanales</taxon>
        <taxon>Solanaceae</taxon>
        <taxon>Solanoideae</taxon>
        <taxon>Datureae</taxon>
        <taxon>Datura</taxon>
    </lineage>
</organism>
<name>A0ABS8WKJ2_DATST</name>
<gene>
    <name evidence="2" type="ORF">HAX54_047413</name>
</gene>